<proteinExistence type="predicted"/>
<gene>
    <name evidence="2" type="ORF">K8V15_00155</name>
</gene>
<protein>
    <submittedName>
        <fullName evidence="2">Class I SAM-dependent methyltransferase</fullName>
    </submittedName>
</protein>
<name>A0A921ELX6_9ACTN</name>
<keyword evidence="2" id="KW-0808">Transferase</keyword>
<sequence>MSDFDVLRWFGSHKPGAVEDVLSRSYGGERTPYEWLSRAVSSSAKTVLDLACGAGAMIDRLQRDGRIVIGLDRSEEELAEAARRGRGPLVQGHASYLPFADNSFDAVVTSLGVGVVADRPRFLSEAARVLRPGGVLAALTPSMRPANVEDLRLVSRLASYLRVTPHVPGITEFKARQALGAVGLTKAEDARAKYYFDVRNEDDAKLLLGGLRTPADQLRVGAAIEFIMGRASEETPLRIPLAMRRIIAIK</sequence>
<dbReference type="AlphaFoldDB" id="A0A921ELX6"/>
<evidence type="ECO:0000313" key="3">
    <source>
        <dbReference type="Proteomes" id="UP000712713"/>
    </source>
</evidence>
<comment type="caution">
    <text evidence="2">The sequence shown here is derived from an EMBL/GenBank/DDBJ whole genome shotgun (WGS) entry which is preliminary data.</text>
</comment>
<dbReference type="PANTHER" id="PTHR43591">
    <property type="entry name" value="METHYLTRANSFERASE"/>
    <property type="match status" value="1"/>
</dbReference>
<evidence type="ECO:0000259" key="1">
    <source>
        <dbReference type="Pfam" id="PF08241"/>
    </source>
</evidence>
<reference evidence="2" key="1">
    <citation type="journal article" date="2021" name="PeerJ">
        <title>Extensive microbial diversity within the chicken gut microbiome revealed by metagenomics and culture.</title>
        <authorList>
            <person name="Gilroy R."/>
            <person name="Ravi A."/>
            <person name="Getino M."/>
            <person name="Pursley I."/>
            <person name="Horton D.L."/>
            <person name="Alikhan N.F."/>
            <person name="Baker D."/>
            <person name="Gharbi K."/>
            <person name="Hall N."/>
            <person name="Watson M."/>
            <person name="Adriaenssens E.M."/>
            <person name="Foster-Nyarko E."/>
            <person name="Jarju S."/>
            <person name="Secka A."/>
            <person name="Antonio M."/>
            <person name="Oren A."/>
            <person name="Chaudhuri R.R."/>
            <person name="La Ragione R."/>
            <person name="Hildebrand F."/>
            <person name="Pallen M.J."/>
        </authorList>
    </citation>
    <scope>NUCLEOTIDE SEQUENCE</scope>
    <source>
        <strain evidence="2">ChiGjej3B3-7470</strain>
    </source>
</reference>
<dbReference type="EMBL" id="DYZF01000005">
    <property type="protein sequence ID" value="HJE50397.1"/>
    <property type="molecule type" value="Genomic_DNA"/>
</dbReference>
<dbReference type="Gene3D" id="3.40.50.150">
    <property type="entry name" value="Vaccinia Virus protein VP39"/>
    <property type="match status" value="1"/>
</dbReference>
<dbReference type="CDD" id="cd02440">
    <property type="entry name" value="AdoMet_MTases"/>
    <property type="match status" value="1"/>
</dbReference>
<accession>A0A921ELX6</accession>
<dbReference type="Pfam" id="PF08241">
    <property type="entry name" value="Methyltransf_11"/>
    <property type="match status" value="1"/>
</dbReference>
<evidence type="ECO:0000313" key="2">
    <source>
        <dbReference type="EMBL" id="HJE50397.1"/>
    </source>
</evidence>
<dbReference type="GO" id="GO:0008757">
    <property type="term" value="F:S-adenosylmethionine-dependent methyltransferase activity"/>
    <property type="evidence" value="ECO:0007669"/>
    <property type="project" value="InterPro"/>
</dbReference>
<dbReference type="InterPro" id="IPR013216">
    <property type="entry name" value="Methyltransf_11"/>
</dbReference>
<dbReference type="PANTHER" id="PTHR43591:SF24">
    <property type="entry name" value="2-METHOXY-6-POLYPRENYL-1,4-BENZOQUINOL METHYLASE, MITOCHONDRIAL"/>
    <property type="match status" value="1"/>
</dbReference>
<keyword evidence="2" id="KW-0489">Methyltransferase</keyword>
<dbReference type="InterPro" id="IPR029063">
    <property type="entry name" value="SAM-dependent_MTases_sf"/>
</dbReference>
<dbReference type="Proteomes" id="UP000712713">
    <property type="component" value="Unassembled WGS sequence"/>
</dbReference>
<reference evidence="2" key="2">
    <citation type="submission" date="2021-09" db="EMBL/GenBank/DDBJ databases">
        <authorList>
            <person name="Gilroy R."/>
        </authorList>
    </citation>
    <scope>NUCLEOTIDE SEQUENCE</scope>
    <source>
        <strain evidence="2">ChiGjej3B3-7470</strain>
    </source>
</reference>
<dbReference type="GO" id="GO:0032259">
    <property type="term" value="P:methylation"/>
    <property type="evidence" value="ECO:0007669"/>
    <property type="project" value="UniProtKB-KW"/>
</dbReference>
<organism evidence="2 3">
    <name type="scientific">Tessaracoccus flavescens</name>
    <dbReference type="NCBI Taxonomy" id="399497"/>
    <lineage>
        <taxon>Bacteria</taxon>
        <taxon>Bacillati</taxon>
        <taxon>Actinomycetota</taxon>
        <taxon>Actinomycetes</taxon>
        <taxon>Propionibacteriales</taxon>
        <taxon>Propionibacteriaceae</taxon>
        <taxon>Tessaracoccus</taxon>
    </lineage>
</organism>
<dbReference type="SUPFAM" id="SSF53335">
    <property type="entry name" value="S-adenosyl-L-methionine-dependent methyltransferases"/>
    <property type="match status" value="1"/>
</dbReference>
<feature type="domain" description="Methyltransferase type 11" evidence="1">
    <location>
        <begin position="48"/>
        <end position="137"/>
    </location>
</feature>